<evidence type="ECO:0000256" key="4">
    <source>
        <dbReference type="ARBA" id="ARBA00022692"/>
    </source>
</evidence>
<evidence type="ECO:0000256" key="7">
    <source>
        <dbReference type="RuleBase" id="RU910716"/>
    </source>
</evidence>
<evidence type="ECO:0000256" key="3">
    <source>
        <dbReference type="ARBA" id="ARBA00022475"/>
    </source>
</evidence>
<dbReference type="GO" id="GO:1902742">
    <property type="term" value="P:apoptotic process involved in development"/>
    <property type="evidence" value="ECO:0007669"/>
    <property type="project" value="TreeGrafter"/>
</dbReference>
<dbReference type="InterPro" id="IPR050895">
    <property type="entry name" value="XK-related_scramblase"/>
</dbReference>
<dbReference type="GO" id="GO:0070782">
    <property type="term" value="P:phosphatidylserine exposure on apoptotic cell surface"/>
    <property type="evidence" value="ECO:0007669"/>
    <property type="project" value="TreeGrafter"/>
</dbReference>
<accession>A0A8J4X4B4</accession>
<keyword evidence="3" id="KW-1003">Cell membrane</keyword>
<reference evidence="8" key="1">
    <citation type="submission" date="2020-07" db="EMBL/GenBank/DDBJ databases">
        <title>Clarias magur genome sequencing, assembly and annotation.</title>
        <authorList>
            <person name="Kushwaha B."/>
            <person name="Kumar R."/>
            <person name="Das P."/>
            <person name="Joshi C.G."/>
            <person name="Kumar D."/>
            <person name="Nagpure N.S."/>
            <person name="Pandey M."/>
            <person name="Agarwal S."/>
            <person name="Srivastava S."/>
            <person name="Singh M."/>
            <person name="Sahoo L."/>
            <person name="Jayasankar P."/>
            <person name="Meher P.K."/>
            <person name="Koringa P.G."/>
            <person name="Iquebal M.A."/>
            <person name="Das S.P."/>
            <person name="Bit A."/>
            <person name="Patnaik S."/>
            <person name="Patel N."/>
            <person name="Shah T.M."/>
            <person name="Hinsu A."/>
            <person name="Jena J.K."/>
        </authorList>
    </citation>
    <scope>NUCLEOTIDE SEQUENCE</scope>
    <source>
        <strain evidence="8">CIFAMagur01</strain>
        <tissue evidence="8">Testis</tissue>
    </source>
</reference>
<dbReference type="PANTHER" id="PTHR16024">
    <property type="entry name" value="XK-RELATED PROTEIN"/>
    <property type="match status" value="1"/>
</dbReference>
<evidence type="ECO:0000256" key="5">
    <source>
        <dbReference type="ARBA" id="ARBA00022989"/>
    </source>
</evidence>
<dbReference type="Pfam" id="PF09815">
    <property type="entry name" value="XK-related"/>
    <property type="match status" value="1"/>
</dbReference>
<comment type="similarity">
    <text evidence="2 7">Belongs to the XK family.</text>
</comment>
<keyword evidence="6" id="KW-0472">Membrane</keyword>
<feature type="non-terminal residue" evidence="8">
    <location>
        <position position="197"/>
    </location>
</feature>
<dbReference type="OrthoDB" id="8957972at2759"/>
<protein>
    <recommendedName>
        <fullName evidence="7">XK-related protein</fullName>
    </recommendedName>
</protein>
<comment type="subcellular location">
    <subcellularLocation>
        <location evidence="1">Cell membrane</location>
        <topology evidence="1">Multi-pass membrane protein</topology>
    </subcellularLocation>
    <subcellularLocation>
        <location evidence="7">Membrane</location>
        <topology evidence="7">Multi-pass membrane protein</topology>
    </subcellularLocation>
</comment>
<name>A0A8J4X4B4_CLAMG</name>
<dbReference type="EMBL" id="QNUK01000503">
    <property type="protein sequence ID" value="KAF5892413.1"/>
    <property type="molecule type" value="Genomic_DNA"/>
</dbReference>
<evidence type="ECO:0000256" key="6">
    <source>
        <dbReference type="ARBA" id="ARBA00023136"/>
    </source>
</evidence>
<proteinExistence type="inferred from homology"/>
<evidence type="ECO:0000256" key="1">
    <source>
        <dbReference type="ARBA" id="ARBA00004651"/>
    </source>
</evidence>
<keyword evidence="9" id="KW-1185">Reference proteome</keyword>
<evidence type="ECO:0000256" key="2">
    <source>
        <dbReference type="ARBA" id="ARBA00008789"/>
    </source>
</evidence>
<dbReference type="GO" id="GO:0043652">
    <property type="term" value="P:engulfment of apoptotic cell"/>
    <property type="evidence" value="ECO:0007669"/>
    <property type="project" value="TreeGrafter"/>
</dbReference>
<evidence type="ECO:0000313" key="8">
    <source>
        <dbReference type="EMBL" id="KAF5892413.1"/>
    </source>
</evidence>
<organism evidence="8 9">
    <name type="scientific">Clarias magur</name>
    <name type="common">Asian catfish</name>
    <name type="synonym">Macropteronotus magur</name>
    <dbReference type="NCBI Taxonomy" id="1594786"/>
    <lineage>
        <taxon>Eukaryota</taxon>
        <taxon>Metazoa</taxon>
        <taxon>Chordata</taxon>
        <taxon>Craniata</taxon>
        <taxon>Vertebrata</taxon>
        <taxon>Euteleostomi</taxon>
        <taxon>Actinopterygii</taxon>
        <taxon>Neopterygii</taxon>
        <taxon>Teleostei</taxon>
        <taxon>Ostariophysi</taxon>
        <taxon>Siluriformes</taxon>
        <taxon>Clariidae</taxon>
        <taxon>Clarias</taxon>
    </lineage>
</organism>
<dbReference type="InterPro" id="IPR018629">
    <property type="entry name" value="XK-rel"/>
</dbReference>
<dbReference type="GO" id="GO:0005886">
    <property type="term" value="C:plasma membrane"/>
    <property type="evidence" value="ECO:0007669"/>
    <property type="project" value="UniProtKB-SubCell"/>
</dbReference>
<dbReference type="PANTHER" id="PTHR16024:SF19">
    <property type="entry name" value="XK-RELATED PROTEIN"/>
    <property type="match status" value="1"/>
</dbReference>
<keyword evidence="4" id="KW-0812">Transmembrane</keyword>
<dbReference type="AlphaFoldDB" id="A0A8J4X4B4"/>
<dbReference type="Proteomes" id="UP000727407">
    <property type="component" value="Unassembled WGS sequence"/>
</dbReference>
<keyword evidence="5" id="KW-1133">Transmembrane helix</keyword>
<gene>
    <name evidence="8" type="ORF">DAT39_017883</name>
</gene>
<evidence type="ECO:0000313" key="9">
    <source>
        <dbReference type="Proteomes" id="UP000727407"/>
    </source>
</evidence>
<comment type="caution">
    <text evidence="8">The sequence shown here is derived from an EMBL/GenBank/DDBJ whole genome shotgun (WGS) entry which is preliminary data.</text>
</comment>
<sequence length="197" mass="22564">MKERGLLALVHVMQLGVLLRRLGMLELSLRGTFKGKHTFQNRGTDILKFDLSALYLFKAFSESAPQIVLMTTSIIQMEDFQLFTVLSSSVLLQTFSWLWYSESPKNLDSKVERYMKDHGLLALVHVMQLGVFLRCLGMLELSISSFKCKHTFQNRGTEILSFDLSALYLFKAFSESAPQIVLMTTSIIQMQDFQLFT</sequence>